<dbReference type="GO" id="GO:0035459">
    <property type="term" value="P:vesicle cargo loading"/>
    <property type="evidence" value="ECO:0007669"/>
    <property type="project" value="TreeGrafter"/>
</dbReference>
<reference evidence="11" key="4">
    <citation type="submission" date="2025-08" db="UniProtKB">
        <authorList>
            <consortium name="Ensembl"/>
        </authorList>
    </citation>
    <scope>IDENTIFICATION</scope>
</reference>
<dbReference type="PANTHER" id="PTHR23158">
    <property type="entry name" value="MELANOMA INHIBITORY ACTIVITY-RELATED"/>
    <property type="match status" value="1"/>
</dbReference>
<feature type="region of interest" description="Disordered" evidence="8">
    <location>
        <begin position="535"/>
        <end position="560"/>
    </location>
</feature>
<feature type="region of interest" description="Disordered" evidence="8">
    <location>
        <begin position="1271"/>
        <end position="1371"/>
    </location>
</feature>
<name>A0A4W3GZF0_CALMI</name>
<feature type="compositionally biased region" description="Basic and acidic residues" evidence="8">
    <location>
        <begin position="1291"/>
        <end position="1301"/>
    </location>
</feature>
<feature type="region of interest" description="Disordered" evidence="8">
    <location>
        <begin position="125"/>
        <end position="165"/>
    </location>
</feature>
<dbReference type="Ensembl" id="ENSCMIT00000003341.1">
    <property type="protein sequence ID" value="ENSCMIP00000003219.1"/>
    <property type="gene ID" value="ENSCMIG00000001900.1"/>
</dbReference>
<gene>
    <name evidence="11" type="primary">mia2</name>
</gene>
<feature type="chain" id="PRO_5021306252" description="SH3 domain-containing protein" evidence="9">
    <location>
        <begin position="23"/>
        <end position="2403"/>
    </location>
</feature>
<keyword evidence="12" id="KW-1185">Reference proteome</keyword>
<feature type="region of interest" description="Disordered" evidence="8">
    <location>
        <begin position="2338"/>
        <end position="2403"/>
    </location>
</feature>
<feature type="compositionally biased region" description="Polar residues" evidence="8">
    <location>
        <begin position="2366"/>
        <end position="2381"/>
    </location>
</feature>
<comment type="subcellular location">
    <subcellularLocation>
        <location evidence="1">Endoplasmic reticulum membrane</location>
        <topology evidence="1">Single-pass membrane protein</topology>
    </subcellularLocation>
</comment>
<keyword evidence="3 9" id="KW-0732">Signal</keyword>
<keyword evidence="6" id="KW-0325">Glycoprotein</keyword>
<feature type="coiled-coil region" evidence="7">
    <location>
        <begin position="2025"/>
        <end position="2093"/>
    </location>
</feature>
<evidence type="ECO:0000256" key="9">
    <source>
        <dbReference type="SAM" id="SignalP"/>
    </source>
</evidence>
<feature type="region of interest" description="Disordered" evidence="8">
    <location>
        <begin position="1097"/>
        <end position="1133"/>
    </location>
</feature>
<dbReference type="SUPFAM" id="SSF50044">
    <property type="entry name" value="SH3-domain"/>
    <property type="match status" value="1"/>
</dbReference>
<dbReference type="Gene3D" id="2.30.30.40">
    <property type="entry name" value="SH3 Domains"/>
    <property type="match status" value="1"/>
</dbReference>
<dbReference type="InterPro" id="IPR051500">
    <property type="entry name" value="cTAGE_MIA/OTOR"/>
</dbReference>
<evidence type="ECO:0000256" key="1">
    <source>
        <dbReference type="ARBA" id="ARBA00004389"/>
    </source>
</evidence>
<feature type="region of interest" description="Disordered" evidence="8">
    <location>
        <begin position="192"/>
        <end position="280"/>
    </location>
</feature>
<reference evidence="11" key="5">
    <citation type="submission" date="2025-09" db="UniProtKB">
        <authorList>
            <consortium name="Ensembl"/>
        </authorList>
    </citation>
    <scope>IDENTIFICATION</scope>
</reference>
<evidence type="ECO:0000256" key="4">
    <source>
        <dbReference type="ARBA" id="ARBA00022824"/>
    </source>
</evidence>
<evidence type="ECO:0000256" key="5">
    <source>
        <dbReference type="ARBA" id="ARBA00023054"/>
    </source>
</evidence>
<feature type="coiled-coil region" evidence="7">
    <location>
        <begin position="1763"/>
        <end position="1874"/>
    </location>
</feature>
<dbReference type="InterPro" id="IPR036028">
    <property type="entry name" value="SH3-like_dom_sf"/>
</dbReference>
<protein>
    <recommendedName>
        <fullName evidence="10">SH3 domain-containing protein</fullName>
    </recommendedName>
</protein>
<keyword evidence="5 7" id="KW-0175">Coiled coil</keyword>
<dbReference type="GO" id="GO:0006888">
    <property type="term" value="P:endoplasmic reticulum to Golgi vesicle-mediated transport"/>
    <property type="evidence" value="ECO:0007669"/>
    <property type="project" value="TreeGrafter"/>
</dbReference>
<feature type="compositionally biased region" description="Polar residues" evidence="8">
    <location>
        <begin position="2208"/>
        <end position="2219"/>
    </location>
</feature>
<evidence type="ECO:0000256" key="6">
    <source>
        <dbReference type="ARBA" id="ARBA00023180"/>
    </source>
</evidence>
<feature type="region of interest" description="Disordered" evidence="8">
    <location>
        <begin position="2194"/>
        <end position="2242"/>
    </location>
</feature>
<dbReference type="GO" id="GO:0070971">
    <property type="term" value="C:endoplasmic reticulum exit site"/>
    <property type="evidence" value="ECO:0007669"/>
    <property type="project" value="TreeGrafter"/>
</dbReference>
<feature type="region of interest" description="Disordered" evidence="8">
    <location>
        <begin position="1913"/>
        <end position="1941"/>
    </location>
</feature>
<feature type="compositionally biased region" description="Basic and acidic residues" evidence="8">
    <location>
        <begin position="549"/>
        <end position="560"/>
    </location>
</feature>
<feature type="compositionally biased region" description="Basic and acidic residues" evidence="8">
    <location>
        <begin position="1316"/>
        <end position="1339"/>
    </location>
</feature>
<keyword evidence="4" id="KW-0256">Endoplasmic reticulum</keyword>
<dbReference type="InterPro" id="IPR001452">
    <property type="entry name" value="SH3_domain"/>
</dbReference>
<feature type="compositionally biased region" description="Pro residues" evidence="8">
    <location>
        <begin position="2338"/>
        <end position="2365"/>
    </location>
</feature>
<feature type="region of interest" description="Disordered" evidence="8">
    <location>
        <begin position="610"/>
        <end position="631"/>
    </location>
</feature>
<dbReference type="GO" id="GO:0005789">
    <property type="term" value="C:endoplasmic reticulum membrane"/>
    <property type="evidence" value="ECO:0007669"/>
    <property type="project" value="UniProtKB-SubCell"/>
</dbReference>
<feature type="compositionally biased region" description="Basic and acidic residues" evidence="8">
    <location>
        <begin position="224"/>
        <end position="237"/>
    </location>
</feature>
<evidence type="ECO:0000259" key="10">
    <source>
        <dbReference type="Pfam" id="PF07653"/>
    </source>
</evidence>
<dbReference type="Pfam" id="PF07653">
    <property type="entry name" value="SH3_2"/>
    <property type="match status" value="1"/>
</dbReference>
<feature type="compositionally biased region" description="Basic and acidic residues" evidence="8">
    <location>
        <begin position="1922"/>
        <end position="1932"/>
    </location>
</feature>
<feature type="region of interest" description="Disordered" evidence="8">
    <location>
        <begin position="366"/>
        <end position="480"/>
    </location>
</feature>
<reference evidence="12" key="1">
    <citation type="journal article" date="2006" name="Science">
        <title>Ancient noncoding elements conserved in the human genome.</title>
        <authorList>
            <person name="Venkatesh B."/>
            <person name="Kirkness E.F."/>
            <person name="Loh Y.H."/>
            <person name="Halpern A.L."/>
            <person name="Lee A.P."/>
            <person name="Johnson J."/>
            <person name="Dandona N."/>
            <person name="Viswanathan L.D."/>
            <person name="Tay A."/>
            <person name="Venter J.C."/>
            <person name="Strausberg R.L."/>
            <person name="Brenner S."/>
        </authorList>
    </citation>
    <scope>NUCLEOTIDE SEQUENCE [LARGE SCALE GENOMIC DNA]</scope>
</reference>
<evidence type="ECO:0000256" key="2">
    <source>
        <dbReference type="ARBA" id="ARBA00022443"/>
    </source>
</evidence>
<evidence type="ECO:0000313" key="12">
    <source>
        <dbReference type="Proteomes" id="UP000314986"/>
    </source>
</evidence>
<evidence type="ECO:0000256" key="3">
    <source>
        <dbReference type="ARBA" id="ARBA00022729"/>
    </source>
</evidence>
<dbReference type="GO" id="GO:0009306">
    <property type="term" value="P:protein secretion"/>
    <property type="evidence" value="ECO:0007669"/>
    <property type="project" value="TreeGrafter"/>
</dbReference>
<feature type="compositionally biased region" description="Basic and acidic residues" evidence="8">
    <location>
        <begin position="376"/>
        <end position="387"/>
    </location>
</feature>
<feature type="domain" description="SH3" evidence="10">
    <location>
        <begin position="41"/>
        <end position="95"/>
    </location>
</feature>
<evidence type="ECO:0000256" key="8">
    <source>
        <dbReference type="SAM" id="MobiDB-lite"/>
    </source>
</evidence>
<reference evidence="12" key="2">
    <citation type="journal article" date="2007" name="PLoS Biol.">
        <title>Survey sequencing and comparative analysis of the elephant shark (Callorhinchus milii) genome.</title>
        <authorList>
            <person name="Venkatesh B."/>
            <person name="Kirkness E.F."/>
            <person name="Loh Y.H."/>
            <person name="Halpern A.L."/>
            <person name="Lee A.P."/>
            <person name="Johnson J."/>
            <person name="Dandona N."/>
            <person name="Viswanathan L.D."/>
            <person name="Tay A."/>
            <person name="Venter J.C."/>
            <person name="Strausberg R.L."/>
            <person name="Brenner S."/>
        </authorList>
    </citation>
    <scope>NUCLEOTIDE SEQUENCE [LARGE SCALE GENOMIC DNA]</scope>
</reference>
<feature type="compositionally biased region" description="Basic and acidic residues" evidence="8">
    <location>
        <begin position="1070"/>
        <end position="1079"/>
    </location>
</feature>
<dbReference type="Proteomes" id="UP000314986">
    <property type="component" value="Unassembled WGS sequence"/>
</dbReference>
<feature type="compositionally biased region" description="Basic and acidic residues" evidence="8">
    <location>
        <begin position="143"/>
        <end position="161"/>
    </location>
</feature>
<sequence length="2403" mass="269524">MASTTGFIILLVLFLHLVTVTSLSDLKTCADPQCARLLNRVQASMDYKGPDCRYLTYKSGESIDVYWKLSGKRNDLWAGSIGKQFGYFPKDTVQVEEIFVSSEEEFPTEESDFLCLHEGEYFSVSDPSSGKYGESSLLSQEKLTTERHESEHVNNNADDKGNSANDEFVDSLVNLSQDDRFQRAHRAIDGTELGTNYGKEQIQKSVTHSENTETSEFISSADHPVSEESDSKLKDDNEPSLITGAKSVNSGAKIEQGEEEFGAEAGVVSESVGESKLNRQTGSNWVGSRIIGWFGFEDNPDEKPVEPTDQPLQVNSFKSRKLALDDAAEREMSEAGREYAIDQGKAAPDSENSGWLGLSKLLSFTSGSSDHAVPTHSKEKPDKHDNADSYSINDSPDQSDVEVTDSEGNMPRELVSGEFSDTASKPPLEGERYTDGNDEQNPGSVLKWFGNRLGFGQRNEAKQSDSSEEAKPVAEENAVDDDSLNSWSFGLNTLSDALKYSAEMPSNDAGSKENAIDSDRPTSGWFDFGLSERFGFGESDEDQTSTTQDETKNIDEENKAKSKDGSKMIWFFSSMTGPLEFDQIDEDQPYSGALEETEKVIDKDIREHTIDTDPKEGFDPHQGKQAMSKEETKQLDSSVYEDIDHSVDPHLCTKDTGIDCQSTCLQESTEKGYKKTQNENPQSLLSTIGLENSLGIESRASKLQDVNELNGQNVESMHEKLHDEEQCSQKHLVFNLEFKQCISDHSDSPIPKNVDNKKQNLPEQYLSSSPSQQTFFDVSESLVKEKFPNEKHMLQEHHIAPDLESKQKGEQIVINSGSEQFTITNVNQHLAEEDLNHAQKNTSLMSTNEQHNDKILPQKQAASGEVQHFNTEFDATSHQAAPSAPDELHSEGTNLQGEHLTDKDCISDHCNHLLQKVKEQFLEETILPSAEFKHVPTSHSGDSSLAGMWCAGSQRAQEEQMCGQEALKDDVPSTSKLKQFSASDHTVSLSHHEKKEVLLTQHLTSNLESNLSDSDYTGTTSHQTLPEAEQNINEHHLSLTSQLNEVVSDVSQKKIHDIQDLQQHPPSSSESDRLTVSDSGKHVMPQELQETLQANVSRQLQSEQFTSSDKDQPLFQEKGPNEGSDLQAEHSASELESKLLTVVDNSEQLLQDRSQPEKHISPDDLSSSLESIQFIVTNGGAANPQEHSFYPHKKSEEHRTGSETNSAAIEPLSQEGIIESEVSVPTEDAGKQNSLQQSMEHESLAGLHELVDAMVSENMHFLGKDFVSDDDTEFKDQTPEPLVEAAPENHSYSKTDTDYLSEKATQPPTHSASTHLGKDNLENHPEKPHENEDIGKSDVDAASENVDRIISASEEIDPGNVADRATPTSIDAEPKDHQAAWTFSYFLEKSKHQLEKLSGTGPTSESTDLFSDLTLLMKQMTIEQIQYLEKCLGKTKLSWLENIFAQLENETSSDGYNDIMREIVTFEDSVLKHKDTMCRVKGEDPEDRTVERQYTELTDAFQNLQDILAAIKMKYTTNVSNPSTKDTYSSGDISDTGLHNSKQKLKKVEDDWMWQDVQLTKEAQDINSELAKRQELDIHTLKQSMDQEKVTISDDIQERTLENQLYQDAHNINQESNILDKTDQAVVNTQDNQMLSQDFSEELGKEPKTTNVIDGMGAVHVNEQKRNPEINTIHTLGKKLDVCVQFILAFIDHFIENIGSRRYLVRERRLAAKVAELLDEKCKVLETLSDCEQKYNNIESSLKNFTDGKETAETRTLNLQDTYAKLDKSNGNLRQAVEQFTQELETEKRTRIEHDSLITEIQTNLNALETEAHGLKIQVEEAKSELKGIQSNDTRRQESLQAAKEENYHLKQSKEQLLQEAEGWGERHSELTEQIKLCAKSQKDMKEILENKDNQVKSLTDCLLKLRVWNSEEGDNPTEGNGWDKAENKTENGEQSEITEEEQKQKIEKLIFVAKLNASLKSVEEERNHIHSRLSDEIKAKQELTERIEKLQLEQSSVQSEKSHFQGDHKTLQQKLKLMTEMYHEKEMELQRKVTLEENQRVQKEEKLSEADQKFSQAAEELSCYRQRSKDLEEELVKTIQCYKNQIASHEKKAHDNWLSAREADREHGNIKRENIHLRQKITEAEFTMDLALKEPFINNVPGRPALLSPSFAPQYRGGSSPYGLSLVDRPSPEPGGFLSPAFLDGPLRFSPLFPGRPDFRTKGPTVNPDQPGNENMDSASDRMSDHHGPQSDSGSLSPTWERERRLIGASPDGRPQMEIREISDSSVENQFQGRGMLNASNQPLRAEAEFGARPVFAPISPMRNPPLAVDPRSHIPHKVPLLPPRCGVYGPPEHFPPRPFGFPPHPPIGMRNPLPPGAYFPPSQPSFLPNRPTSDSTSGLPFQVPSPSLPLTEEHPPPSEEK</sequence>
<evidence type="ECO:0000313" key="11">
    <source>
        <dbReference type="Ensembl" id="ENSCMIP00000003219.1"/>
    </source>
</evidence>
<reference evidence="12" key="3">
    <citation type="journal article" date="2014" name="Nature">
        <title>Elephant shark genome provides unique insights into gnathostome evolution.</title>
        <authorList>
            <consortium name="International Elephant Shark Genome Sequencing Consortium"/>
            <person name="Venkatesh B."/>
            <person name="Lee A.P."/>
            <person name="Ravi V."/>
            <person name="Maurya A.K."/>
            <person name="Lian M.M."/>
            <person name="Swann J.B."/>
            <person name="Ohta Y."/>
            <person name="Flajnik M.F."/>
            <person name="Sutoh Y."/>
            <person name="Kasahara M."/>
            <person name="Hoon S."/>
            <person name="Gangu V."/>
            <person name="Roy S.W."/>
            <person name="Irimia M."/>
            <person name="Korzh V."/>
            <person name="Kondrychyn I."/>
            <person name="Lim Z.W."/>
            <person name="Tay B.H."/>
            <person name="Tohari S."/>
            <person name="Kong K.W."/>
            <person name="Ho S."/>
            <person name="Lorente-Galdos B."/>
            <person name="Quilez J."/>
            <person name="Marques-Bonet T."/>
            <person name="Raney B.J."/>
            <person name="Ingham P.W."/>
            <person name="Tay A."/>
            <person name="Hillier L.W."/>
            <person name="Minx P."/>
            <person name="Boehm T."/>
            <person name="Wilson R.K."/>
            <person name="Brenner S."/>
            <person name="Warren W.C."/>
        </authorList>
    </citation>
    <scope>NUCLEOTIDE SEQUENCE [LARGE SCALE GENOMIC DNA]</scope>
</reference>
<dbReference type="GeneTree" id="ENSGT00950000182767"/>
<feature type="compositionally biased region" description="Polar residues" evidence="8">
    <location>
        <begin position="1303"/>
        <end position="1314"/>
    </location>
</feature>
<organism evidence="11 12">
    <name type="scientific">Callorhinchus milii</name>
    <name type="common">Ghost shark</name>
    <dbReference type="NCBI Taxonomy" id="7868"/>
    <lineage>
        <taxon>Eukaryota</taxon>
        <taxon>Metazoa</taxon>
        <taxon>Chordata</taxon>
        <taxon>Craniata</taxon>
        <taxon>Vertebrata</taxon>
        <taxon>Chondrichthyes</taxon>
        <taxon>Holocephali</taxon>
        <taxon>Chimaeriformes</taxon>
        <taxon>Callorhinchidae</taxon>
        <taxon>Callorhinchus</taxon>
    </lineage>
</organism>
<feature type="signal peptide" evidence="9">
    <location>
        <begin position="1"/>
        <end position="22"/>
    </location>
</feature>
<accession>A0A4W3GZF0</accession>
<evidence type="ECO:0000256" key="7">
    <source>
        <dbReference type="SAM" id="Coils"/>
    </source>
</evidence>
<feature type="compositionally biased region" description="Polar residues" evidence="8">
    <location>
        <begin position="203"/>
        <end position="218"/>
    </location>
</feature>
<feature type="compositionally biased region" description="Polar residues" evidence="8">
    <location>
        <begin position="1097"/>
        <end position="1107"/>
    </location>
</feature>
<feature type="region of interest" description="Disordered" evidence="8">
    <location>
        <begin position="1181"/>
        <end position="1217"/>
    </location>
</feature>
<proteinExistence type="predicted"/>
<feature type="compositionally biased region" description="Basic and acidic residues" evidence="8">
    <location>
        <begin position="2220"/>
        <end position="2230"/>
    </location>
</feature>
<feature type="compositionally biased region" description="Basic and acidic residues" evidence="8">
    <location>
        <begin position="459"/>
        <end position="474"/>
    </location>
</feature>
<feature type="region of interest" description="Disordered" evidence="8">
    <location>
        <begin position="1050"/>
        <end position="1079"/>
    </location>
</feature>
<feature type="coiled-coil region" evidence="7">
    <location>
        <begin position="1974"/>
        <end position="2001"/>
    </location>
</feature>
<feature type="compositionally biased region" description="Polar residues" evidence="8">
    <location>
        <begin position="1060"/>
        <end position="1069"/>
    </location>
</feature>
<keyword evidence="2" id="KW-0728">SH3 domain</keyword>
<dbReference type="PANTHER" id="PTHR23158:SF38">
    <property type="entry name" value="MELANOMA INHIBITORY ACTIVITY PROTEIN 2"/>
    <property type="match status" value="1"/>
</dbReference>
<feature type="compositionally biased region" description="Basic and acidic residues" evidence="8">
    <location>
        <begin position="2393"/>
        <end position="2403"/>
    </location>
</feature>